<evidence type="ECO:0000313" key="2">
    <source>
        <dbReference type="Proteomes" id="UP000789405"/>
    </source>
</evidence>
<name>A0A9N9IJC4_9GLOM</name>
<organism evidence="1 2">
    <name type="scientific">Dentiscutata erythropus</name>
    <dbReference type="NCBI Taxonomy" id="1348616"/>
    <lineage>
        <taxon>Eukaryota</taxon>
        <taxon>Fungi</taxon>
        <taxon>Fungi incertae sedis</taxon>
        <taxon>Mucoromycota</taxon>
        <taxon>Glomeromycotina</taxon>
        <taxon>Glomeromycetes</taxon>
        <taxon>Diversisporales</taxon>
        <taxon>Gigasporaceae</taxon>
        <taxon>Dentiscutata</taxon>
    </lineage>
</organism>
<proteinExistence type="predicted"/>
<dbReference type="EMBL" id="CAJVPY010012695">
    <property type="protein sequence ID" value="CAG8735842.1"/>
    <property type="molecule type" value="Genomic_DNA"/>
</dbReference>
<sequence length="47" mass="5466">MGQNLYNYHPAEYEDSKIDLQYLFACDLSQPSFVHILQQCVEDNSVV</sequence>
<dbReference type="OrthoDB" id="2482065at2759"/>
<reference evidence="1" key="1">
    <citation type="submission" date="2021-06" db="EMBL/GenBank/DDBJ databases">
        <authorList>
            <person name="Kallberg Y."/>
            <person name="Tangrot J."/>
            <person name="Rosling A."/>
        </authorList>
    </citation>
    <scope>NUCLEOTIDE SEQUENCE</scope>
    <source>
        <strain evidence="1">MA453B</strain>
    </source>
</reference>
<accession>A0A9N9IJC4</accession>
<keyword evidence="2" id="KW-1185">Reference proteome</keyword>
<comment type="caution">
    <text evidence="1">The sequence shown here is derived from an EMBL/GenBank/DDBJ whole genome shotgun (WGS) entry which is preliminary data.</text>
</comment>
<dbReference type="Proteomes" id="UP000789405">
    <property type="component" value="Unassembled WGS sequence"/>
</dbReference>
<dbReference type="AlphaFoldDB" id="A0A9N9IJC4"/>
<protein>
    <submittedName>
        <fullName evidence="1">11366_t:CDS:1</fullName>
    </submittedName>
</protein>
<evidence type="ECO:0000313" key="1">
    <source>
        <dbReference type="EMBL" id="CAG8735842.1"/>
    </source>
</evidence>
<gene>
    <name evidence="1" type="ORF">DERYTH_LOCUS15546</name>
</gene>